<dbReference type="EMBL" id="JANBTW010000154">
    <property type="protein sequence ID" value="KAJ2669328.1"/>
    <property type="molecule type" value="Genomic_DNA"/>
</dbReference>
<dbReference type="Pfam" id="PF07970">
    <property type="entry name" value="COPIIcoated_ERV"/>
    <property type="match status" value="1"/>
</dbReference>
<evidence type="ECO:0000256" key="5">
    <source>
        <dbReference type="ARBA" id="ARBA00023136"/>
    </source>
</evidence>
<evidence type="ECO:0000256" key="2">
    <source>
        <dbReference type="ARBA" id="ARBA00005648"/>
    </source>
</evidence>
<dbReference type="GO" id="GO:0005789">
    <property type="term" value="C:endoplasmic reticulum membrane"/>
    <property type="evidence" value="ECO:0007669"/>
    <property type="project" value="TreeGrafter"/>
</dbReference>
<dbReference type="InterPro" id="IPR039542">
    <property type="entry name" value="Erv_N"/>
</dbReference>
<dbReference type="PANTHER" id="PTHR10984">
    <property type="entry name" value="ENDOPLASMIC RETICULUM-GOLGI INTERMEDIATE COMPARTMENT PROTEIN"/>
    <property type="match status" value="1"/>
</dbReference>
<keyword evidence="5 6" id="KW-0472">Membrane</keyword>
<name>A0A9W8G389_9FUNG</name>
<comment type="caution">
    <text evidence="9">The sequence shown here is derived from an EMBL/GenBank/DDBJ whole genome shotgun (WGS) entry which is preliminary data.</text>
</comment>
<dbReference type="AlphaFoldDB" id="A0A9W8G389"/>
<dbReference type="GO" id="GO:0006890">
    <property type="term" value="P:retrograde vesicle-mediated transport, Golgi to endoplasmic reticulum"/>
    <property type="evidence" value="ECO:0007669"/>
    <property type="project" value="TreeGrafter"/>
</dbReference>
<reference evidence="9" key="1">
    <citation type="submission" date="2022-07" db="EMBL/GenBank/DDBJ databases">
        <title>Phylogenomic reconstructions and comparative analyses of Kickxellomycotina fungi.</title>
        <authorList>
            <person name="Reynolds N.K."/>
            <person name="Stajich J.E."/>
            <person name="Barry K."/>
            <person name="Grigoriev I.V."/>
            <person name="Crous P."/>
            <person name="Smith M.E."/>
        </authorList>
    </citation>
    <scope>NUCLEOTIDE SEQUENCE</scope>
    <source>
        <strain evidence="9">NRRL 3115</strain>
    </source>
</reference>
<evidence type="ECO:0000313" key="9">
    <source>
        <dbReference type="EMBL" id="KAJ2669328.1"/>
    </source>
</evidence>
<evidence type="ECO:0000256" key="4">
    <source>
        <dbReference type="ARBA" id="ARBA00022989"/>
    </source>
</evidence>
<dbReference type="GO" id="GO:0006888">
    <property type="term" value="P:endoplasmic reticulum to Golgi vesicle-mediated transport"/>
    <property type="evidence" value="ECO:0007669"/>
    <property type="project" value="TreeGrafter"/>
</dbReference>
<dbReference type="GO" id="GO:0000139">
    <property type="term" value="C:Golgi membrane"/>
    <property type="evidence" value="ECO:0007669"/>
    <property type="project" value="TreeGrafter"/>
</dbReference>
<accession>A0A9W8G389</accession>
<keyword evidence="3 6" id="KW-0812">Transmembrane</keyword>
<dbReference type="InterPro" id="IPR045888">
    <property type="entry name" value="Erv"/>
</dbReference>
<evidence type="ECO:0000256" key="3">
    <source>
        <dbReference type="ARBA" id="ARBA00022692"/>
    </source>
</evidence>
<evidence type="ECO:0000259" key="7">
    <source>
        <dbReference type="Pfam" id="PF07970"/>
    </source>
</evidence>
<protein>
    <submittedName>
        <fullName evidence="9">ER-derived vesicles protein erv46</fullName>
    </submittedName>
</protein>
<feature type="domain" description="Endoplasmic reticulum vesicle transporter C-terminal" evidence="7">
    <location>
        <begin position="148"/>
        <end position="371"/>
    </location>
</feature>
<evidence type="ECO:0000313" key="10">
    <source>
        <dbReference type="Proteomes" id="UP001151518"/>
    </source>
</evidence>
<comment type="similarity">
    <text evidence="2">Belongs to the ERGIC family.</text>
</comment>
<feature type="transmembrane region" description="Helical" evidence="6">
    <location>
        <begin position="29"/>
        <end position="49"/>
    </location>
</feature>
<evidence type="ECO:0000256" key="6">
    <source>
        <dbReference type="SAM" id="Phobius"/>
    </source>
</evidence>
<feature type="transmembrane region" description="Helical" evidence="6">
    <location>
        <begin position="349"/>
        <end position="370"/>
    </location>
</feature>
<dbReference type="PANTHER" id="PTHR10984:SF25">
    <property type="entry name" value="ENDOPLASMIC RETICULUM-GOLGI INTERMEDIATE COMPARTMENT PROTEIN 3"/>
    <property type="match status" value="1"/>
</dbReference>
<dbReference type="GO" id="GO:0030134">
    <property type="term" value="C:COPII-coated ER to Golgi transport vesicle"/>
    <property type="evidence" value="ECO:0007669"/>
    <property type="project" value="TreeGrafter"/>
</dbReference>
<feature type="domain" description="Endoplasmic reticulum vesicle transporter N-terminal" evidence="8">
    <location>
        <begin position="12"/>
        <end position="101"/>
    </location>
</feature>
<evidence type="ECO:0000256" key="1">
    <source>
        <dbReference type="ARBA" id="ARBA00004141"/>
    </source>
</evidence>
<dbReference type="Proteomes" id="UP001151518">
    <property type="component" value="Unassembled WGS sequence"/>
</dbReference>
<dbReference type="InterPro" id="IPR012936">
    <property type="entry name" value="Erv_C"/>
</dbReference>
<comment type="subcellular location">
    <subcellularLocation>
        <location evidence="1">Membrane</location>
        <topology evidence="1">Multi-pass membrane protein</topology>
    </subcellularLocation>
</comment>
<proteinExistence type="inferred from homology"/>
<gene>
    <name evidence="9" type="primary">ERV46</name>
    <name evidence="9" type="ORF">GGI25_006180</name>
</gene>
<sequence>MPPRKSRLAARFQSLDVYAKTLDDFSTKTLSGGIITVIASILIVVLVGLEFRAYRRIEVLPELVVDKERMEKMHINLDISLPKAPCVLLSLDVVDSSKEFQINLFQHITKTRLSADGKVIGLDTSATEKAKIEPPETDKDGKPYCGSCYGGVPPESGCCNTCDDVHQAYTRRGWAFTDPESMEQCVREGYVKHMKAQSGEGCRMHGYIEVNKVSGNFHILAGETIKHGGERLHTYYDYMPNSYDFSHTINSLSFGKEFSSQSNPLDGVSKSAISTKTQFQYFTTIVGSEIRFINGSVLHSNQYSATELVKDNSGSKTIATAATSHTPGLFFMFDISPMRVIYTEQKKSLGTFLTSACAIVSGVFTVASLVDSFVFRAERALQRKRELGKQA</sequence>
<evidence type="ECO:0000259" key="8">
    <source>
        <dbReference type="Pfam" id="PF13850"/>
    </source>
</evidence>
<dbReference type="OrthoDB" id="270930at2759"/>
<keyword evidence="4 6" id="KW-1133">Transmembrane helix</keyword>
<dbReference type="Pfam" id="PF13850">
    <property type="entry name" value="ERGIC_N"/>
    <property type="match status" value="1"/>
</dbReference>
<organism evidence="9 10">
    <name type="scientific">Coemansia spiralis</name>
    <dbReference type="NCBI Taxonomy" id="417178"/>
    <lineage>
        <taxon>Eukaryota</taxon>
        <taxon>Fungi</taxon>
        <taxon>Fungi incertae sedis</taxon>
        <taxon>Zoopagomycota</taxon>
        <taxon>Kickxellomycotina</taxon>
        <taxon>Kickxellomycetes</taxon>
        <taxon>Kickxellales</taxon>
        <taxon>Kickxellaceae</taxon>
        <taxon>Coemansia</taxon>
    </lineage>
</organism>